<feature type="transmembrane region" description="Helical" evidence="7">
    <location>
        <begin position="155"/>
        <end position="173"/>
    </location>
</feature>
<keyword evidence="5 7" id="KW-1133">Transmembrane helix</keyword>
<dbReference type="Gene3D" id="1.20.1250.20">
    <property type="entry name" value="MFS general substrate transporter like domains"/>
    <property type="match status" value="1"/>
</dbReference>
<evidence type="ECO:0000256" key="7">
    <source>
        <dbReference type="SAM" id="Phobius"/>
    </source>
</evidence>
<evidence type="ECO:0000313" key="9">
    <source>
        <dbReference type="EMBL" id="MBC5675439.1"/>
    </source>
</evidence>
<dbReference type="Proteomes" id="UP000654573">
    <property type="component" value="Unassembled WGS sequence"/>
</dbReference>
<feature type="transmembrane region" description="Helical" evidence="7">
    <location>
        <begin position="65"/>
        <end position="89"/>
    </location>
</feature>
<keyword evidence="4 7" id="KW-0812">Transmembrane</keyword>
<keyword evidence="10" id="KW-1185">Reference proteome</keyword>
<feature type="transmembrane region" description="Helical" evidence="7">
    <location>
        <begin position="129"/>
        <end position="149"/>
    </location>
</feature>
<feature type="transmembrane region" description="Helical" evidence="7">
    <location>
        <begin position="207"/>
        <end position="232"/>
    </location>
</feature>
<dbReference type="SUPFAM" id="SSF103473">
    <property type="entry name" value="MFS general substrate transporter"/>
    <property type="match status" value="1"/>
</dbReference>
<dbReference type="InterPro" id="IPR050189">
    <property type="entry name" value="MFS_Efflux_Transporters"/>
</dbReference>
<evidence type="ECO:0000256" key="5">
    <source>
        <dbReference type="ARBA" id="ARBA00022989"/>
    </source>
</evidence>
<protein>
    <submittedName>
        <fullName evidence="9">MFS transporter</fullName>
    </submittedName>
</protein>
<evidence type="ECO:0000256" key="1">
    <source>
        <dbReference type="ARBA" id="ARBA00004651"/>
    </source>
</evidence>
<feature type="transmembrane region" description="Helical" evidence="7">
    <location>
        <begin position="244"/>
        <end position="265"/>
    </location>
</feature>
<keyword evidence="3" id="KW-1003">Cell membrane</keyword>
<feature type="transmembrane region" description="Helical" evidence="7">
    <location>
        <begin position="39"/>
        <end position="58"/>
    </location>
</feature>
<reference evidence="9 10" key="1">
    <citation type="submission" date="2020-08" db="EMBL/GenBank/DDBJ databases">
        <title>Genome public.</title>
        <authorList>
            <person name="Liu C."/>
            <person name="Sun Q."/>
        </authorList>
    </citation>
    <scope>NUCLEOTIDE SEQUENCE [LARGE SCALE GENOMIC DNA]</scope>
    <source>
        <strain evidence="9 10">NSJ-34</strain>
    </source>
</reference>
<feature type="transmembrane region" description="Helical" evidence="7">
    <location>
        <begin position="272"/>
        <end position="290"/>
    </location>
</feature>
<sequence>MFFITLVSLNVIVMMDLAIVPVIGSIYEAFSEQTGAVNVFLSIPAIIAMFSFLTPFIVKLTGKKNLIIICAALYAASTIFGAAIENIYYMIVVRFVAGLAYGLVNVLYVMIIADVFVDETKRTSFMGIYMGLQAGIGSLMSFFSGILAQRGWRNSYHLFWISIPVLILCIFFLPSDKETAAANPAAAAPAEIVDKKSKSKGSYGGRFIELMGILLIMQILYYVCFQFVSVYVEENALGTTALTGIVSSGQTIASAILCFTIGIVYRKFKAKTGSLLLLLFAAGMLLMYFVRTPGTAIAGAAMMGGAYGAFFAWLLAYLPNIVAAEKVEMAISVATTVCFVGMFLTPYLVQPLITVLGGVSPIYLYGGIISTVMVVLEFMASFKSKVKA</sequence>
<proteinExistence type="predicted"/>
<dbReference type="PANTHER" id="PTHR43124:SF3">
    <property type="entry name" value="CHLORAMPHENICOL EFFLUX PUMP RV0191"/>
    <property type="match status" value="1"/>
</dbReference>
<dbReference type="InterPro" id="IPR011701">
    <property type="entry name" value="MFS"/>
</dbReference>
<dbReference type="InterPro" id="IPR020846">
    <property type="entry name" value="MFS_dom"/>
</dbReference>
<feature type="transmembrane region" description="Helical" evidence="7">
    <location>
        <begin position="296"/>
        <end position="318"/>
    </location>
</feature>
<feature type="domain" description="Major facilitator superfamily (MFS) profile" evidence="8">
    <location>
        <begin position="1"/>
        <end position="385"/>
    </location>
</feature>
<feature type="transmembrane region" description="Helical" evidence="7">
    <location>
        <begin position="95"/>
        <end position="117"/>
    </location>
</feature>
<evidence type="ECO:0000313" key="10">
    <source>
        <dbReference type="Proteomes" id="UP000654573"/>
    </source>
</evidence>
<feature type="transmembrane region" description="Helical" evidence="7">
    <location>
        <begin position="330"/>
        <end position="350"/>
    </location>
</feature>
<gene>
    <name evidence="9" type="ORF">H8S76_24730</name>
</gene>
<evidence type="ECO:0000256" key="6">
    <source>
        <dbReference type="ARBA" id="ARBA00023136"/>
    </source>
</evidence>
<name>A0ABR7FJT0_9FIRM</name>
<feature type="transmembrane region" description="Helical" evidence="7">
    <location>
        <begin position="7"/>
        <end position="27"/>
    </location>
</feature>
<keyword evidence="2" id="KW-0813">Transport</keyword>
<comment type="caution">
    <text evidence="9">The sequence shown here is derived from an EMBL/GenBank/DDBJ whole genome shotgun (WGS) entry which is preliminary data.</text>
</comment>
<dbReference type="InterPro" id="IPR036259">
    <property type="entry name" value="MFS_trans_sf"/>
</dbReference>
<organism evidence="9 10">
    <name type="scientific">Blautia celeris</name>
    <dbReference type="NCBI Taxonomy" id="2763026"/>
    <lineage>
        <taxon>Bacteria</taxon>
        <taxon>Bacillati</taxon>
        <taxon>Bacillota</taxon>
        <taxon>Clostridia</taxon>
        <taxon>Lachnospirales</taxon>
        <taxon>Lachnospiraceae</taxon>
        <taxon>Blautia</taxon>
    </lineage>
</organism>
<evidence type="ECO:0000256" key="4">
    <source>
        <dbReference type="ARBA" id="ARBA00022692"/>
    </source>
</evidence>
<dbReference type="RefSeq" id="WP_158587340.1">
    <property type="nucleotide sequence ID" value="NZ_JACOOU010000016.1"/>
</dbReference>
<dbReference type="EMBL" id="JACOOU010000016">
    <property type="protein sequence ID" value="MBC5675439.1"/>
    <property type="molecule type" value="Genomic_DNA"/>
</dbReference>
<comment type="subcellular location">
    <subcellularLocation>
        <location evidence="1">Cell membrane</location>
        <topology evidence="1">Multi-pass membrane protein</topology>
    </subcellularLocation>
</comment>
<dbReference type="PROSITE" id="PS50850">
    <property type="entry name" value="MFS"/>
    <property type="match status" value="1"/>
</dbReference>
<evidence type="ECO:0000256" key="2">
    <source>
        <dbReference type="ARBA" id="ARBA00022448"/>
    </source>
</evidence>
<feature type="transmembrane region" description="Helical" evidence="7">
    <location>
        <begin position="362"/>
        <end position="382"/>
    </location>
</feature>
<dbReference type="PANTHER" id="PTHR43124">
    <property type="entry name" value="PURINE EFFLUX PUMP PBUE"/>
    <property type="match status" value="1"/>
</dbReference>
<evidence type="ECO:0000259" key="8">
    <source>
        <dbReference type="PROSITE" id="PS50850"/>
    </source>
</evidence>
<keyword evidence="6 7" id="KW-0472">Membrane</keyword>
<evidence type="ECO:0000256" key="3">
    <source>
        <dbReference type="ARBA" id="ARBA00022475"/>
    </source>
</evidence>
<dbReference type="Pfam" id="PF07690">
    <property type="entry name" value="MFS_1"/>
    <property type="match status" value="1"/>
</dbReference>
<accession>A0ABR7FJT0</accession>